<keyword evidence="2 7" id="KW-0813">Transport</keyword>
<feature type="transmembrane region" description="Helical" evidence="7">
    <location>
        <begin position="12"/>
        <end position="40"/>
    </location>
</feature>
<keyword evidence="6 7" id="KW-0472">Membrane</keyword>
<comment type="similarity">
    <text evidence="7">Belongs to the binding-protein-dependent transport system permease family.</text>
</comment>
<dbReference type="PANTHER" id="PTHR30151">
    <property type="entry name" value="ALKANE SULFONATE ABC TRANSPORTER-RELATED, MEMBRANE SUBUNIT"/>
    <property type="match status" value="1"/>
</dbReference>
<evidence type="ECO:0000256" key="6">
    <source>
        <dbReference type="ARBA" id="ARBA00023136"/>
    </source>
</evidence>
<dbReference type="GO" id="GO:0055085">
    <property type="term" value="P:transmembrane transport"/>
    <property type="evidence" value="ECO:0007669"/>
    <property type="project" value="InterPro"/>
</dbReference>
<feature type="transmembrane region" description="Helical" evidence="7">
    <location>
        <begin position="99"/>
        <end position="121"/>
    </location>
</feature>
<dbReference type="PROSITE" id="PS50928">
    <property type="entry name" value="ABC_TM1"/>
    <property type="match status" value="1"/>
</dbReference>
<accession>A0A0P8BSL6</accession>
<evidence type="ECO:0000256" key="4">
    <source>
        <dbReference type="ARBA" id="ARBA00022692"/>
    </source>
</evidence>
<name>A0A0P8BSL6_9HYPH</name>
<feature type="transmembrane region" description="Helical" evidence="7">
    <location>
        <begin position="182"/>
        <end position="202"/>
    </location>
</feature>
<evidence type="ECO:0000259" key="8">
    <source>
        <dbReference type="PROSITE" id="PS50928"/>
    </source>
</evidence>
<feature type="transmembrane region" description="Helical" evidence="7">
    <location>
        <begin position="127"/>
        <end position="146"/>
    </location>
</feature>
<dbReference type="PATRIC" id="fig|1653334.4.peg.2013"/>
<keyword evidence="4 7" id="KW-0812">Transmembrane</keyword>
<dbReference type="Pfam" id="PF00528">
    <property type="entry name" value="BPD_transp_1"/>
    <property type="match status" value="1"/>
</dbReference>
<proteinExistence type="inferred from homology"/>
<protein>
    <submittedName>
        <fullName evidence="9">ABC-type hydroxymethylpyrimidine uptake system permease component ThiX</fullName>
    </submittedName>
    <submittedName>
        <fullName evidence="10">Hydroxymethylpyrimidine transport system permease protein</fullName>
    </submittedName>
</protein>
<comment type="caution">
    <text evidence="9">The sequence shown here is derived from an EMBL/GenBank/DDBJ whole genome shotgun (WGS) entry which is preliminary data.</text>
</comment>
<dbReference type="GO" id="GO:0005886">
    <property type="term" value="C:plasma membrane"/>
    <property type="evidence" value="ECO:0007669"/>
    <property type="project" value="UniProtKB-SubCell"/>
</dbReference>
<evidence type="ECO:0000256" key="5">
    <source>
        <dbReference type="ARBA" id="ARBA00022989"/>
    </source>
</evidence>
<dbReference type="OrthoDB" id="9786495at2"/>
<dbReference type="SUPFAM" id="SSF161098">
    <property type="entry name" value="MetI-like"/>
    <property type="match status" value="1"/>
</dbReference>
<dbReference type="EMBL" id="FMBM01000003">
    <property type="protein sequence ID" value="SCC82570.1"/>
    <property type="molecule type" value="Genomic_DNA"/>
</dbReference>
<dbReference type="AlphaFoldDB" id="A0A0P8BSL6"/>
<reference evidence="9 11" key="1">
    <citation type="submission" date="2015-09" db="EMBL/GenBank/DDBJ databases">
        <title>Identification and resolution of microdiversity through metagenomic sequencing of parallel consortia.</title>
        <authorList>
            <person name="Nelson W.C."/>
            <person name="Romine M.F."/>
            <person name="Lindemann S.R."/>
        </authorList>
    </citation>
    <scope>NUCLEOTIDE SEQUENCE [LARGE SCALE GENOMIC DNA]</scope>
    <source>
        <strain evidence="9">HL-109</strain>
    </source>
</reference>
<evidence type="ECO:0000256" key="3">
    <source>
        <dbReference type="ARBA" id="ARBA00022475"/>
    </source>
</evidence>
<dbReference type="PANTHER" id="PTHR30151:SF20">
    <property type="entry name" value="ABC TRANSPORTER PERMEASE PROTEIN HI_0355-RELATED"/>
    <property type="match status" value="1"/>
</dbReference>
<sequence length="257" mass="27500">MGPLTLRRSAPFLRGLAVFAFAIALWQGIVWGTGVPHFILPGPERVWRALVSSRTIILDNAWITFAQILTGLVLGATLGVVTALQLAISPLARLVMRPILVFAQAIPIFALAPILTLWLGYGMGSKIVMVILIIYFPVASSFFDGLMRTPRGWLDLAQVMGASPNRAIFLLRAPHALPSLASGLRLAAVYAPFGAVIGEWVGASKGLGYLMLLANGRAQTDLMFAALFVLAAFTVLLYLAIDRAAAALTARFTEPSG</sequence>
<feature type="domain" description="ABC transmembrane type-1" evidence="8">
    <location>
        <begin position="57"/>
        <end position="241"/>
    </location>
</feature>
<comment type="subcellular location">
    <subcellularLocation>
        <location evidence="1 7">Cell membrane</location>
        <topology evidence="1 7">Multi-pass membrane protein</topology>
    </subcellularLocation>
</comment>
<gene>
    <name evidence="9" type="primary">thiX</name>
    <name evidence="10" type="ORF">GA0071312_3576</name>
    <name evidence="9" type="ORF">HLUCCO17_01265</name>
</gene>
<organism evidence="9 11">
    <name type="scientific">Saliniramus fredricksonii</name>
    <dbReference type="NCBI Taxonomy" id="1653334"/>
    <lineage>
        <taxon>Bacteria</taxon>
        <taxon>Pseudomonadati</taxon>
        <taxon>Pseudomonadota</taxon>
        <taxon>Alphaproteobacteria</taxon>
        <taxon>Hyphomicrobiales</taxon>
        <taxon>Salinarimonadaceae</taxon>
        <taxon>Saliniramus</taxon>
    </lineage>
</organism>
<keyword evidence="3" id="KW-1003">Cell membrane</keyword>
<dbReference type="Gene3D" id="1.10.3720.10">
    <property type="entry name" value="MetI-like"/>
    <property type="match status" value="1"/>
</dbReference>
<evidence type="ECO:0000313" key="9">
    <source>
        <dbReference type="EMBL" id="KPQ12753.1"/>
    </source>
</evidence>
<dbReference type="CDD" id="cd06261">
    <property type="entry name" value="TM_PBP2"/>
    <property type="match status" value="1"/>
</dbReference>
<keyword evidence="5 7" id="KW-1133">Transmembrane helix</keyword>
<keyword evidence="12" id="KW-1185">Reference proteome</keyword>
<feature type="transmembrane region" description="Helical" evidence="7">
    <location>
        <begin position="222"/>
        <end position="241"/>
    </location>
</feature>
<dbReference type="STRING" id="1653334.GA0071312_3576"/>
<dbReference type="InterPro" id="IPR000515">
    <property type="entry name" value="MetI-like"/>
</dbReference>
<evidence type="ECO:0000256" key="1">
    <source>
        <dbReference type="ARBA" id="ARBA00004651"/>
    </source>
</evidence>
<evidence type="ECO:0000313" key="10">
    <source>
        <dbReference type="EMBL" id="SCC82570.1"/>
    </source>
</evidence>
<dbReference type="InterPro" id="IPR035906">
    <property type="entry name" value="MetI-like_sf"/>
</dbReference>
<dbReference type="RefSeq" id="WP_108721935.1">
    <property type="nucleotide sequence ID" value="NZ_FMBM01000003.1"/>
</dbReference>
<evidence type="ECO:0000313" key="12">
    <source>
        <dbReference type="Proteomes" id="UP000182800"/>
    </source>
</evidence>
<evidence type="ECO:0000313" key="11">
    <source>
        <dbReference type="Proteomes" id="UP000050497"/>
    </source>
</evidence>
<dbReference type="Proteomes" id="UP000182800">
    <property type="component" value="Unassembled WGS sequence"/>
</dbReference>
<feature type="transmembrane region" description="Helical" evidence="7">
    <location>
        <begin position="60"/>
        <end position="87"/>
    </location>
</feature>
<evidence type="ECO:0000256" key="2">
    <source>
        <dbReference type="ARBA" id="ARBA00022448"/>
    </source>
</evidence>
<evidence type="ECO:0000256" key="7">
    <source>
        <dbReference type="RuleBase" id="RU363032"/>
    </source>
</evidence>
<reference evidence="10 12" key="2">
    <citation type="submission" date="2016-08" db="EMBL/GenBank/DDBJ databases">
        <authorList>
            <person name="Varghese N."/>
            <person name="Submissions Spin"/>
        </authorList>
    </citation>
    <scope>NUCLEOTIDE SEQUENCE [LARGE SCALE GENOMIC DNA]</scope>
    <source>
        <strain evidence="10 12">HL-109</strain>
    </source>
</reference>
<dbReference type="EMBL" id="LJSX01000001">
    <property type="protein sequence ID" value="KPQ12753.1"/>
    <property type="molecule type" value="Genomic_DNA"/>
</dbReference>
<dbReference type="Proteomes" id="UP000050497">
    <property type="component" value="Unassembled WGS sequence"/>
</dbReference>